<name>A0AAV2VU28_9VIBR</name>
<proteinExistence type="predicted"/>
<dbReference type="EMBL" id="CAOF01000139">
    <property type="protein sequence ID" value="CCO48197.1"/>
    <property type="molecule type" value="Genomic_DNA"/>
</dbReference>
<evidence type="ECO:0000313" key="2">
    <source>
        <dbReference type="Proteomes" id="UP000018211"/>
    </source>
</evidence>
<organism evidence="1 2">
    <name type="scientific">Vibrio nigripulchritudo SOn1</name>
    <dbReference type="NCBI Taxonomy" id="1238450"/>
    <lineage>
        <taxon>Bacteria</taxon>
        <taxon>Pseudomonadati</taxon>
        <taxon>Pseudomonadota</taxon>
        <taxon>Gammaproteobacteria</taxon>
        <taxon>Vibrionales</taxon>
        <taxon>Vibrionaceae</taxon>
        <taxon>Vibrio</taxon>
    </lineage>
</organism>
<dbReference type="Proteomes" id="UP000018211">
    <property type="component" value="Unassembled WGS sequence"/>
</dbReference>
<accession>A0AAV2VU28</accession>
<dbReference type="AlphaFoldDB" id="A0AAV2VU28"/>
<evidence type="ECO:0000313" key="1">
    <source>
        <dbReference type="EMBL" id="CCO48197.1"/>
    </source>
</evidence>
<dbReference type="RefSeq" id="WP_022612758.1">
    <property type="nucleotide sequence ID" value="NZ_LK391965.1"/>
</dbReference>
<sequence length="311" mass="34973">MEFRNPVAATEANASSLNYLTKNLSRPEKGEAEFDRLLKVLGHSVDSYPDWHPILTIPNRAHTHGETLQTLYKGLDHTRMFVRGFVTCPYDESSADALVEAANMLSGIDAYRLSTPLYADTAYPVVVVATQVELEADGTIRSRDALAWYVQDISKHAHYAEVAETWWNMRSCILGTPHGSRSSLFVNQYTGGHMRKILDALNNSGMYGPIKEWSLDMLSKKKRDKIGQTLIRTAVKNYQPSNEQFEFELHGEICKATIRDTWDDGTELSVKVQIGDIGDTDLSVTGFYYPEQNLLECSDPKGKRAIAEKFL</sequence>
<gene>
    <name evidence="1" type="ORF">VIBNISOn1_470002</name>
</gene>
<reference evidence="1 2" key="1">
    <citation type="journal article" date="2013" name="ISME J.">
        <title>Comparative genomics of pathogenic lineages of Vibrio nigripulchritudo identifies virulence-associated traits.</title>
        <authorList>
            <person name="Goudenege D."/>
            <person name="Labreuche Y."/>
            <person name="Krin E."/>
            <person name="Ansquer D."/>
            <person name="Mangenot S."/>
            <person name="Calteau A."/>
            <person name="Medigue C."/>
            <person name="Mazel D."/>
            <person name="Polz M.F."/>
            <person name="Le Roux F."/>
        </authorList>
    </citation>
    <scope>NUCLEOTIDE SEQUENCE [LARGE SCALE GENOMIC DNA]</scope>
    <source>
        <strain evidence="1 2">SOn1</strain>
    </source>
</reference>
<protein>
    <submittedName>
        <fullName evidence="1">Uncharacterized protein</fullName>
    </submittedName>
</protein>
<comment type="caution">
    <text evidence="1">The sequence shown here is derived from an EMBL/GenBank/DDBJ whole genome shotgun (WGS) entry which is preliminary data.</text>
</comment>